<reference evidence="1 2" key="1">
    <citation type="journal article" date="2020" name="Genomics">
        <title>Complete, high-quality genomes from long-read metagenomic sequencing of two wolf lichen thalli reveals enigmatic genome architecture.</title>
        <authorList>
            <person name="McKenzie S.K."/>
            <person name="Walston R.F."/>
            <person name="Allen J.L."/>
        </authorList>
    </citation>
    <scope>NUCLEOTIDE SEQUENCE [LARGE SCALE GENOMIC DNA]</scope>
    <source>
        <strain evidence="1">WasteWater2</strain>
    </source>
</reference>
<keyword evidence="2" id="KW-1185">Reference proteome</keyword>
<sequence length="145" mass="16009">MYTHRENRGPATKGDILTRSSTCSIRHDSIIRGRTNRRETDTIRALKVNLASLMVEKSKHVDNEMDKVMREIVPRPASGHVPRIGSPWSIYPDGAARDGQVVGFVDVDHVPRSFSGVMEIEKSDTGQVEGPAAGEEPEDCIIAWG</sequence>
<dbReference type="RefSeq" id="XP_037158490.1">
    <property type="nucleotide sequence ID" value="XM_037314633.1"/>
</dbReference>
<accession>A0A8H6CLM6</accession>
<dbReference type="GeneID" id="59294432"/>
<proteinExistence type="predicted"/>
<evidence type="ECO:0000313" key="2">
    <source>
        <dbReference type="Proteomes" id="UP000578531"/>
    </source>
</evidence>
<comment type="caution">
    <text evidence="1">The sequence shown here is derived from an EMBL/GenBank/DDBJ whole genome shotgun (WGS) entry which is preliminary data.</text>
</comment>
<dbReference type="AlphaFoldDB" id="A0A8H6CLM6"/>
<dbReference type="Proteomes" id="UP000578531">
    <property type="component" value="Unassembled WGS sequence"/>
</dbReference>
<name>A0A8H6CLM6_9LECA</name>
<evidence type="ECO:0000313" key="1">
    <source>
        <dbReference type="EMBL" id="KAF6225361.1"/>
    </source>
</evidence>
<organism evidence="1 2">
    <name type="scientific">Letharia columbiana</name>
    <dbReference type="NCBI Taxonomy" id="112416"/>
    <lineage>
        <taxon>Eukaryota</taxon>
        <taxon>Fungi</taxon>
        <taxon>Dikarya</taxon>
        <taxon>Ascomycota</taxon>
        <taxon>Pezizomycotina</taxon>
        <taxon>Lecanoromycetes</taxon>
        <taxon>OSLEUM clade</taxon>
        <taxon>Lecanoromycetidae</taxon>
        <taxon>Lecanorales</taxon>
        <taxon>Lecanorineae</taxon>
        <taxon>Parmeliaceae</taxon>
        <taxon>Letharia</taxon>
    </lineage>
</organism>
<dbReference type="EMBL" id="JACCJC010000104">
    <property type="protein sequence ID" value="KAF6225361.1"/>
    <property type="molecule type" value="Genomic_DNA"/>
</dbReference>
<protein>
    <submittedName>
        <fullName evidence="1">Uncharacterized protein</fullName>
    </submittedName>
</protein>
<gene>
    <name evidence="1" type="ORF">HO173_012799</name>
</gene>